<keyword evidence="2" id="KW-1185">Reference proteome</keyword>
<dbReference type="AlphaFoldDB" id="A0A931IGV7"/>
<dbReference type="RefSeq" id="WP_196151757.1">
    <property type="nucleotide sequence ID" value="NZ_JADMLG010000011.1"/>
</dbReference>
<comment type="caution">
    <text evidence="1">The sequence shown here is derived from an EMBL/GenBank/DDBJ whole genome shotgun (WGS) entry which is preliminary data.</text>
</comment>
<evidence type="ECO:0000313" key="1">
    <source>
        <dbReference type="EMBL" id="MBH0779433.1"/>
    </source>
</evidence>
<accession>A0A931IGV7</accession>
<dbReference type="EMBL" id="JADMLG010000011">
    <property type="protein sequence ID" value="MBH0779433.1"/>
    <property type="molecule type" value="Genomic_DNA"/>
</dbReference>
<gene>
    <name evidence="1" type="ORF">IT779_24505</name>
</gene>
<evidence type="ECO:0000313" key="2">
    <source>
        <dbReference type="Proteomes" id="UP000655751"/>
    </source>
</evidence>
<name>A0A931IGV7_9NOCA</name>
<sequence length="212" mass="23520">MLGYLLSVGGVNRHETDSEVRHPTLPERSSFVGVEVGEDNLPVAMTIKPSWKDAFGPTEYGESIMTAYLYAVLEQNTRRITSGRTPDPGIGLRDMVPTLLRTRDYAEYRELYLGMCGAGSYLAYGLGLDEFDQPAMIVRADNAGLTSIVIDARWAAAADAFTIAHDIVACSDQIRMQRPRLYVDSALEGESDDQLRARLIEHVNRLVKDYTA</sequence>
<reference evidence="1" key="1">
    <citation type="submission" date="2020-11" db="EMBL/GenBank/DDBJ databases">
        <title>Nocardia NEAU-351.nov., a novel actinomycete isolated from the cow dung.</title>
        <authorList>
            <person name="Zhang X."/>
        </authorList>
    </citation>
    <scope>NUCLEOTIDE SEQUENCE</scope>
    <source>
        <strain evidence="1">NEAU-351</strain>
    </source>
</reference>
<dbReference type="Proteomes" id="UP000655751">
    <property type="component" value="Unassembled WGS sequence"/>
</dbReference>
<organism evidence="1 2">
    <name type="scientific">Nocardia bovistercoris</name>
    <dbReference type="NCBI Taxonomy" id="2785916"/>
    <lineage>
        <taxon>Bacteria</taxon>
        <taxon>Bacillati</taxon>
        <taxon>Actinomycetota</taxon>
        <taxon>Actinomycetes</taxon>
        <taxon>Mycobacteriales</taxon>
        <taxon>Nocardiaceae</taxon>
        <taxon>Nocardia</taxon>
    </lineage>
</organism>
<proteinExistence type="predicted"/>
<protein>
    <submittedName>
        <fullName evidence="1">Uncharacterized protein</fullName>
    </submittedName>
</protein>